<dbReference type="InterPro" id="IPR003141">
    <property type="entry name" value="Pol/His_phosphatase_N"/>
</dbReference>
<dbReference type="Pfam" id="PF02811">
    <property type="entry name" value="PHP"/>
    <property type="match status" value="1"/>
</dbReference>
<dbReference type="SMART" id="SM00481">
    <property type="entry name" value="POLIIIAc"/>
    <property type="match status" value="1"/>
</dbReference>
<sequence>MRTHIDLHMHSLYSDDGEFTPAELVEQCHKAGIDIMAVADHNWVKGIDEAKEAAKKYNIAVIPAIEIDCTYKGVNLHVLGYGIDYHHPSFNQLGDNILKQELALSDVKLEKTNALFHTELRKEQLLSIMPNGVFTGEAFAQALLEDERYLQLEALKPYREKGERSDNPYVNFYWDYYSQGKAIYTKVNYPSLEEIIKLIKSHGGISILAHPGNNLKNQFELFDEMVQLGLDGVEAFSSYHDQKTCEYFYNKAKELNVYYTCGSDFHGKTKPSIHLGDCHCNVEINIDLKGLAHDE</sequence>
<dbReference type="SUPFAM" id="SSF89550">
    <property type="entry name" value="PHP domain-like"/>
    <property type="match status" value="1"/>
</dbReference>
<dbReference type="PATRIC" id="fig|1410657.5.peg.1935"/>
<reference evidence="2 3" key="1">
    <citation type="journal article" date="2015" name="Genome Announc.">
        <title>Expanding the biotechnology potential of lactobacilli through comparative genomics of 213 strains and associated genera.</title>
        <authorList>
            <person name="Sun Z."/>
            <person name="Harris H.M."/>
            <person name="McCann A."/>
            <person name="Guo C."/>
            <person name="Argimon S."/>
            <person name="Zhang W."/>
            <person name="Yang X."/>
            <person name="Jeffery I.B."/>
            <person name="Cooney J.C."/>
            <person name="Kagawa T.F."/>
            <person name="Liu W."/>
            <person name="Song Y."/>
            <person name="Salvetti E."/>
            <person name="Wrobel A."/>
            <person name="Rasinkangas P."/>
            <person name="Parkhill J."/>
            <person name="Rea M.C."/>
            <person name="O'Sullivan O."/>
            <person name="Ritari J."/>
            <person name="Douillard F.P."/>
            <person name="Paul Ross R."/>
            <person name="Yang R."/>
            <person name="Briner A.E."/>
            <person name="Felis G.E."/>
            <person name="de Vos W.M."/>
            <person name="Barrangou R."/>
            <person name="Klaenhammer T.R."/>
            <person name="Caufield P.W."/>
            <person name="Cui Y."/>
            <person name="Zhang H."/>
            <person name="O'Toole P.W."/>
        </authorList>
    </citation>
    <scope>NUCLEOTIDE SEQUENCE [LARGE SCALE GENOMIC DNA]</scope>
    <source>
        <strain evidence="2 3">DSM 20405</strain>
    </source>
</reference>
<feature type="domain" description="Polymerase/histidinol phosphatase N-terminal" evidence="1">
    <location>
        <begin position="5"/>
        <end position="71"/>
    </location>
</feature>
<name>A0A0R2H875_9FIRM</name>
<gene>
    <name evidence="2" type="ORF">IV49_GL001873</name>
</gene>
<protein>
    <recommendedName>
        <fullName evidence="1">Polymerase/histidinol phosphatase N-terminal domain-containing protein</fullName>
    </recommendedName>
</protein>
<dbReference type="PANTHER" id="PTHR42924:SF3">
    <property type="entry name" value="POLYMERASE_HISTIDINOL PHOSPHATASE N-TERMINAL DOMAIN-CONTAINING PROTEIN"/>
    <property type="match status" value="1"/>
</dbReference>
<accession>A0A0R2H875</accession>
<dbReference type="CDD" id="cd07438">
    <property type="entry name" value="PHP_HisPPase_AMP"/>
    <property type="match status" value="1"/>
</dbReference>
<proteinExistence type="predicted"/>
<dbReference type="InterPro" id="IPR016195">
    <property type="entry name" value="Pol/histidinol_Pase-like"/>
</dbReference>
<keyword evidence="3" id="KW-1185">Reference proteome</keyword>
<organism evidence="2 3">
    <name type="scientific">Kandleria vitulina DSM 20405</name>
    <dbReference type="NCBI Taxonomy" id="1410657"/>
    <lineage>
        <taxon>Bacteria</taxon>
        <taxon>Bacillati</taxon>
        <taxon>Bacillota</taxon>
        <taxon>Erysipelotrichia</taxon>
        <taxon>Erysipelotrichales</taxon>
        <taxon>Coprobacillaceae</taxon>
        <taxon>Kandleria</taxon>
    </lineage>
</organism>
<evidence type="ECO:0000313" key="3">
    <source>
        <dbReference type="Proteomes" id="UP000051841"/>
    </source>
</evidence>
<dbReference type="GO" id="GO:0035312">
    <property type="term" value="F:5'-3' DNA exonuclease activity"/>
    <property type="evidence" value="ECO:0007669"/>
    <property type="project" value="TreeGrafter"/>
</dbReference>
<dbReference type="Proteomes" id="UP000051841">
    <property type="component" value="Unassembled WGS sequence"/>
</dbReference>
<evidence type="ECO:0000313" key="2">
    <source>
        <dbReference type="EMBL" id="KRN45773.1"/>
    </source>
</evidence>
<dbReference type="EMBL" id="JQBL01000065">
    <property type="protein sequence ID" value="KRN45773.1"/>
    <property type="molecule type" value="Genomic_DNA"/>
</dbReference>
<dbReference type="RefSeq" id="WP_031589881.1">
    <property type="nucleotide sequence ID" value="NZ_JNKN01000060.1"/>
</dbReference>
<dbReference type="GO" id="GO:0004534">
    <property type="term" value="F:5'-3' RNA exonuclease activity"/>
    <property type="evidence" value="ECO:0007669"/>
    <property type="project" value="TreeGrafter"/>
</dbReference>
<evidence type="ECO:0000259" key="1">
    <source>
        <dbReference type="SMART" id="SM00481"/>
    </source>
</evidence>
<comment type="caution">
    <text evidence="2">The sequence shown here is derived from an EMBL/GenBank/DDBJ whole genome shotgun (WGS) entry which is preliminary data.</text>
</comment>
<dbReference type="InterPro" id="IPR052018">
    <property type="entry name" value="PHP_domain"/>
</dbReference>
<dbReference type="AlphaFoldDB" id="A0A0R2H875"/>
<dbReference type="Gene3D" id="3.20.20.140">
    <property type="entry name" value="Metal-dependent hydrolases"/>
    <property type="match status" value="1"/>
</dbReference>
<dbReference type="InterPro" id="IPR004013">
    <property type="entry name" value="PHP_dom"/>
</dbReference>
<dbReference type="PANTHER" id="PTHR42924">
    <property type="entry name" value="EXONUCLEASE"/>
    <property type="match status" value="1"/>
</dbReference>
<dbReference type="Gene3D" id="1.10.150.650">
    <property type="match status" value="1"/>
</dbReference>